<accession>A0A090CZU0</accession>
<dbReference type="EMBL" id="CCEJ010000008">
    <property type="protein sequence ID" value="CDR34516.1"/>
    <property type="molecule type" value="Genomic_DNA"/>
</dbReference>
<proteinExistence type="predicted"/>
<reference evidence="3" key="2">
    <citation type="submission" date="2014-09" db="EMBL/GenBank/DDBJ databases">
        <title>Criblamydia sequanensis harbors a mega-plasmid encoding arsenite resistance.</title>
        <authorList>
            <person name="Bertelli C."/>
            <person name="Goesmann A."/>
            <person name="Greub G."/>
        </authorList>
    </citation>
    <scope>NUCLEOTIDE SEQUENCE [LARGE SCALE GENOMIC DNA]</scope>
    <source>
        <strain evidence="3">CRIB-18</strain>
    </source>
</reference>
<reference evidence="3" key="1">
    <citation type="submission" date="2013-12" db="EMBL/GenBank/DDBJ databases">
        <authorList>
            <person name="Linke B."/>
        </authorList>
    </citation>
    <scope>NUCLEOTIDE SEQUENCE [LARGE SCALE GENOMIC DNA]</scope>
    <source>
        <strain evidence="3">CRIB-18</strain>
    </source>
</reference>
<protein>
    <submittedName>
        <fullName evidence="3">Membrane protein</fullName>
    </submittedName>
</protein>
<feature type="transmembrane region" description="Helical" evidence="2">
    <location>
        <begin position="130"/>
        <end position="149"/>
    </location>
</feature>
<feature type="transmembrane region" description="Helical" evidence="2">
    <location>
        <begin position="374"/>
        <end position="392"/>
    </location>
</feature>
<keyword evidence="2" id="KW-1133">Transmembrane helix</keyword>
<dbReference type="eggNOG" id="COG3087">
    <property type="taxonomic scope" value="Bacteria"/>
</dbReference>
<dbReference type="STRING" id="1437425.CSEC_1704"/>
<gene>
    <name evidence="3" type="ORF">CSEC_1704</name>
</gene>
<feature type="transmembrane region" description="Helical" evidence="2">
    <location>
        <begin position="317"/>
        <end position="338"/>
    </location>
</feature>
<comment type="caution">
    <text evidence="3">The sequence shown here is derived from an EMBL/GenBank/DDBJ whole genome shotgun (WGS) entry which is preliminary data.</text>
</comment>
<feature type="region of interest" description="Disordered" evidence="1">
    <location>
        <begin position="46"/>
        <end position="102"/>
    </location>
</feature>
<keyword evidence="4" id="KW-1185">Reference proteome</keyword>
<feature type="transmembrane region" description="Helical" evidence="2">
    <location>
        <begin position="212"/>
        <end position="234"/>
    </location>
</feature>
<feature type="compositionally biased region" description="Basic and acidic residues" evidence="1">
    <location>
        <begin position="59"/>
        <end position="71"/>
    </location>
</feature>
<feature type="transmembrane region" description="Helical" evidence="2">
    <location>
        <begin position="183"/>
        <end position="200"/>
    </location>
</feature>
<keyword evidence="2" id="KW-0812">Transmembrane</keyword>
<feature type="transmembrane region" description="Helical" evidence="2">
    <location>
        <begin position="254"/>
        <end position="273"/>
    </location>
</feature>
<feature type="transmembrane region" description="Helical" evidence="2">
    <location>
        <begin position="285"/>
        <end position="305"/>
    </location>
</feature>
<dbReference type="Proteomes" id="UP000031552">
    <property type="component" value="Unassembled WGS sequence"/>
</dbReference>
<name>A0A090CZU0_9BACT</name>
<evidence type="ECO:0000313" key="3">
    <source>
        <dbReference type="EMBL" id="CDR34516.1"/>
    </source>
</evidence>
<evidence type="ECO:0000256" key="1">
    <source>
        <dbReference type="SAM" id="MobiDB-lite"/>
    </source>
</evidence>
<organism evidence="3 4">
    <name type="scientific">Candidatus Criblamydia sequanensis CRIB-18</name>
    <dbReference type="NCBI Taxonomy" id="1437425"/>
    <lineage>
        <taxon>Bacteria</taxon>
        <taxon>Pseudomonadati</taxon>
        <taxon>Chlamydiota</taxon>
        <taxon>Chlamydiia</taxon>
        <taxon>Parachlamydiales</taxon>
        <taxon>Candidatus Criblamydiaceae</taxon>
        <taxon>Candidatus Criblamydia</taxon>
    </lineage>
</organism>
<dbReference type="AlphaFoldDB" id="A0A090CZU0"/>
<keyword evidence="2" id="KW-0472">Membrane</keyword>
<sequence>MKLTITLGLLFLTVFTASFFVKSEKSSFKSQEIASSDDLFRDDVFENHPLQEAPLQEKPLQEDPLQEKPLQEDPLQEAPLQEDPLQELRDDGPMNSGRPLQEDPLQEAPLQEAPLQERPIASLFPHPLKAFLFFPITLEIFSLFTLCVGTYRLGKLLFSRRTGKLASVIVLLFPAFILNKDPYMTLSASLITWGFVLSFKSMMQRKGAYSRLGLASLLFGFANALSLAVFFSPLTLLFLKKFTKLSPRNFFCKMAFLVSVSFSIFFLIEMFGLKNHPFIDSGDRNMLVFLIKRFFLTLQEIAWPISFSLPTLKNEPFRAAVDLLSWLSFLSLILVTLYQKIMKAKLNHPFDGFIESLLLCLFVGILIFPHESYHLFLSVPFFSLYLVKTSFFKAHALIRP</sequence>
<feature type="transmembrane region" description="Helical" evidence="2">
    <location>
        <begin position="350"/>
        <end position="368"/>
    </location>
</feature>
<evidence type="ECO:0000256" key="2">
    <source>
        <dbReference type="SAM" id="Phobius"/>
    </source>
</evidence>
<dbReference type="RefSeq" id="WP_041018045.1">
    <property type="nucleotide sequence ID" value="NZ_CCEJ010000008.1"/>
</dbReference>
<evidence type="ECO:0000313" key="4">
    <source>
        <dbReference type="Proteomes" id="UP000031552"/>
    </source>
</evidence>